<dbReference type="RefSeq" id="WP_156170145.1">
    <property type="nucleotide sequence ID" value="NZ_BAAANV010000042.1"/>
</dbReference>
<protein>
    <recommendedName>
        <fullName evidence="4">DNA primase</fullName>
    </recommendedName>
</protein>
<dbReference type="Proteomes" id="UP001501288">
    <property type="component" value="Unassembled WGS sequence"/>
</dbReference>
<comment type="caution">
    <text evidence="2">The sequence shown here is derived from an EMBL/GenBank/DDBJ whole genome shotgun (WGS) entry which is preliminary data.</text>
</comment>
<evidence type="ECO:0000256" key="1">
    <source>
        <dbReference type="SAM" id="MobiDB-lite"/>
    </source>
</evidence>
<evidence type="ECO:0000313" key="2">
    <source>
        <dbReference type="EMBL" id="GAA1548003.1"/>
    </source>
</evidence>
<accession>A0ABN2BXR7</accession>
<dbReference type="EMBL" id="BAAANV010000042">
    <property type="protein sequence ID" value="GAA1548003.1"/>
    <property type="molecule type" value="Genomic_DNA"/>
</dbReference>
<keyword evidence="3" id="KW-1185">Reference proteome</keyword>
<evidence type="ECO:0008006" key="4">
    <source>
        <dbReference type="Google" id="ProtNLM"/>
    </source>
</evidence>
<reference evidence="2 3" key="1">
    <citation type="journal article" date="2019" name="Int. J. Syst. Evol. Microbiol.">
        <title>The Global Catalogue of Microorganisms (GCM) 10K type strain sequencing project: providing services to taxonomists for standard genome sequencing and annotation.</title>
        <authorList>
            <consortium name="The Broad Institute Genomics Platform"/>
            <consortium name="The Broad Institute Genome Sequencing Center for Infectious Disease"/>
            <person name="Wu L."/>
            <person name="Ma J."/>
        </authorList>
    </citation>
    <scope>NUCLEOTIDE SEQUENCE [LARGE SCALE GENOMIC DNA]</scope>
    <source>
        <strain evidence="2 3">JCM 14588</strain>
    </source>
</reference>
<sequence>MSDDFDNDPYDEAPVHQLDEDGDVDFDEGVGPDVDGDELPDDTSRTASDESDGR</sequence>
<name>A0ABN2BXR7_9MICO</name>
<evidence type="ECO:0000313" key="3">
    <source>
        <dbReference type="Proteomes" id="UP001501288"/>
    </source>
</evidence>
<gene>
    <name evidence="2" type="ORF">GCM10009762_21640</name>
</gene>
<feature type="compositionally biased region" description="Acidic residues" evidence="1">
    <location>
        <begin position="20"/>
        <end position="41"/>
    </location>
</feature>
<organism evidence="2 3">
    <name type="scientific">Dermacoccus barathri</name>
    <dbReference type="NCBI Taxonomy" id="322601"/>
    <lineage>
        <taxon>Bacteria</taxon>
        <taxon>Bacillati</taxon>
        <taxon>Actinomycetota</taxon>
        <taxon>Actinomycetes</taxon>
        <taxon>Micrococcales</taxon>
        <taxon>Dermacoccaceae</taxon>
        <taxon>Dermacoccus</taxon>
    </lineage>
</organism>
<feature type="compositionally biased region" description="Basic and acidic residues" evidence="1">
    <location>
        <begin position="42"/>
        <end position="54"/>
    </location>
</feature>
<feature type="compositionally biased region" description="Acidic residues" evidence="1">
    <location>
        <begin position="1"/>
        <end position="11"/>
    </location>
</feature>
<feature type="region of interest" description="Disordered" evidence="1">
    <location>
        <begin position="1"/>
        <end position="54"/>
    </location>
</feature>
<proteinExistence type="predicted"/>